<dbReference type="EMBL" id="CP018025">
    <property type="protein sequence ID" value="APD92010.1"/>
    <property type="molecule type" value="Genomic_DNA"/>
</dbReference>
<organism evidence="1 2">
    <name type="scientific">Alteromonas mediterranea</name>
    <dbReference type="NCBI Taxonomy" id="314275"/>
    <lineage>
        <taxon>Bacteria</taxon>
        <taxon>Pseudomonadati</taxon>
        <taxon>Pseudomonadota</taxon>
        <taxon>Gammaproteobacteria</taxon>
        <taxon>Alteromonadales</taxon>
        <taxon>Alteromonadaceae</taxon>
        <taxon>Alteromonas/Salinimonas group</taxon>
        <taxon>Alteromonas</taxon>
    </lineage>
</organism>
<protein>
    <submittedName>
        <fullName evidence="1">Uncharacterized protein</fullName>
    </submittedName>
</protein>
<sequence length="125" mass="14105">MKYLITDIEYDDGHPDLPATLTMVLDRELEKEELEHQASEFISNETGFCHKGFSVKPLLPFIVLHTVGTASVPDGALFMAVDSDHAEELMESEKPHANITWIVQTDDVEHAFDVYHKESTFEDVG</sequence>
<evidence type="ECO:0000313" key="1">
    <source>
        <dbReference type="EMBL" id="APD92010.1"/>
    </source>
</evidence>
<evidence type="ECO:0000313" key="2">
    <source>
        <dbReference type="Proteomes" id="UP000182101"/>
    </source>
</evidence>
<reference evidence="1 2" key="1">
    <citation type="submission" date="2016-11" db="EMBL/GenBank/DDBJ databases">
        <title>Networking in microbes: conjugative elements and plasmids in the genus Alteromonas.</title>
        <authorList>
            <person name="Lopez-Perez M."/>
            <person name="Ramon-Marco N."/>
            <person name="Rodriguez-Valera F."/>
        </authorList>
    </citation>
    <scope>NUCLEOTIDE SEQUENCE [LARGE SCALE GENOMIC DNA]</scope>
    <source>
        <strain evidence="1 2">CP48</strain>
        <plasmid evidence="2">pamcp48-600</plasmid>
    </source>
</reference>
<proteinExistence type="predicted"/>
<accession>A0AAC9NSS4</accession>
<dbReference type="Proteomes" id="UP000182101">
    <property type="component" value="Plasmid pAMCP48-600"/>
</dbReference>
<dbReference type="RefSeq" id="WP_071960620.1">
    <property type="nucleotide sequence ID" value="NZ_CP018025.1"/>
</dbReference>
<keyword evidence="1" id="KW-0614">Plasmid</keyword>
<geneLocation type="plasmid" evidence="2">
    <name>pamcp48-600</name>
</geneLocation>
<dbReference type="AlphaFoldDB" id="A0AAC9NSS4"/>
<gene>
    <name evidence="1" type="ORF">BM524_18995</name>
</gene>
<name>A0AAC9NSS4_9ALTE</name>